<dbReference type="Proteomes" id="UP001419268">
    <property type="component" value="Unassembled WGS sequence"/>
</dbReference>
<comment type="caution">
    <text evidence="2">The sequence shown here is derived from an EMBL/GenBank/DDBJ whole genome shotgun (WGS) entry which is preliminary data.</text>
</comment>
<dbReference type="EMBL" id="JBBNAG010000004">
    <property type="protein sequence ID" value="KAK9140289.1"/>
    <property type="molecule type" value="Genomic_DNA"/>
</dbReference>
<name>A0AAP0PET2_9MAGN</name>
<feature type="domain" description="Tf2-1-like SH3-like" evidence="1">
    <location>
        <begin position="8"/>
        <end position="52"/>
    </location>
</feature>
<evidence type="ECO:0000313" key="3">
    <source>
        <dbReference type="Proteomes" id="UP001419268"/>
    </source>
</evidence>
<proteinExistence type="predicted"/>
<dbReference type="PANTHER" id="PTHR46148:SF57">
    <property type="entry name" value="OS12G0499874 PROTEIN"/>
    <property type="match status" value="1"/>
</dbReference>
<reference evidence="2 3" key="1">
    <citation type="submission" date="2024-01" db="EMBL/GenBank/DDBJ databases">
        <title>Genome assemblies of Stephania.</title>
        <authorList>
            <person name="Yang L."/>
        </authorList>
    </citation>
    <scope>NUCLEOTIDE SEQUENCE [LARGE SCALE GENOMIC DNA]</scope>
    <source>
        <strain evidence="2">JXDWG</strain>
        <tissue evidence="2">Leaf</tissue>
    </source>
</reference>
<keyword evidence="3" id="KW-1185">Reference proteome</keyword>
<gene>
    <name evidence="2" type="ORF">Scep_009970</name>
</gene>
<evidence type="ECO:0000313" key="2">
    <source>
        <dbReference type="EMBL" id="KAK9140289.1"/>
    </source>
</evidence>
<sequence>MEGLYRFGLQGKLVSRYITSFRVHERIGPITYRLELPHQLAAVYNVFHVRILCMMETQF</sequence>
<dbReference type="Pfam" id="PF24626">
    <property type="entry name" value="SH3_Tf2-1"/>
    <property type="match status" value="1"/>
</dbReference>
<dbReference type="AlphaFoldDB" id="A0AAP0PET2"/>
<organism evidence="2 3">
    <name type="scientific">Stephania cephalantha</name>
    <dbReference type="NCBI Taxonomy" id="152367"/>
    <lineage>
        <taxon>Eukaryota</taxon>
        <taxon>Viridiplantae</taxon>
        <taxon>Streptophyta</taxon>
        <taxon>Embryophyta</taxon>
        <taxon>Tracheophyta</taxon>
        <taxon>Spermatophyta</taxon>
        <taxon>Magnoliopsida</taxon>
        <taxon>Ranunculales</taxon>
        <taxon>Menispermaceae</taxon>
        <taxon>Menispermoideae</taxon>
        <taxon>Cissampelideae</taxon>
        <taxon>Stephania</taxon>
    </lineage>
</organism>
<evidence type="ECO:0000259" key="1">
    <source>
        <dbReference type="Pfam" id="PF24626"/>
    </source>
</evidence>
<dbReference type="PANTHER" id="PTHR46148">
    <property type="entry name" value="CHROMO DOMAIN-CONTAINING PROTEIN"/>
    <property type="match status" value="1"/>
</dbReference>
<protein>
    <recommendedName>
        <fullName evidence="1">Tf2-1-like SH3-like domain-containing protein</fullName>
    </recommendedName>
</protein>
<accession>A0AAP0PET2</accession>
<dbReference type="InterPro" id="IPR056924">
    <property type="entry name" value="SH3_Tf2-1"/>
</dbReference>